<protein>
    <submittedName>
        <fullName evidence="2">Uncharacterized protein</fullName>
    </submittedName>
</protein>
<dbReference type="InterPro" id="IPR010133">
    <property type="entry name" value="Bacteriocin_signal_seq"/>
</dbReference>
<evidence type="ECO:0000313" key="3">
    <source>
        <dbReference type="Proteomes" id="UP000016487"/>
    </source>
</evidence>
<reference evidence="2" key="2">
    <citation type="submission" date="2015-03" db="EMBL/GenBank/DDBJ databases">
        <title>Genome sequence of Pseudoalteromonas citrea.</title>
        <authorList>
            <person name="Xie B.-B."/>
            <person name="Rong J.-C."/>
            <person name="Qin Q.-L."/>
            <person name="Zhang Y.-Z."/>
        </authorList>
    </citation>
    <scope>NUCLEOTIDE SEQUENCE</scope>
    <source>
        <strain evidence="2">DSM 8771</strain>
    </source>
</reference>
<dbReference type="RefSeq" id="WP_157592893.1">
    <property type="nucleotide sequence ID" value="NZ_AHBZ03000012.1"/>
</dbReference>
<reference evidence="2" key="1">
    <citation type="journal article" date="2012" name="J. Bacteriol.">
        <title>Genome sequences of type strains of seven species of the marine bacterium Pseudoalteromonas.</title>
        <authorList>
            <person name="Xie B.B."/>
            <person name="Shu Y.L."/>
            <person name="Qin Q.L."/>
            <person name="Rong J.C."/>
            <person name="Zhang X.Y."/>
            <person name="Chen X.L."/>
            <person name="Shi M."/>
            <person name="He H.L."/>
            <person name="Zhou B.C."/>
            <person name="Zhang Y.Z."/>
        </authorList>
    </citation>
    <scope>NUCLEOTIDE SEQUENCE</scope>
    <source>
        <strain evidence="2">DSM 8771</strain>
    </source>
</reference>
<name>A0AAD4ALX4_9GAMM</name>
<feature type="region of interest" description="Disordered" evidence="1">
    <location>
        <begin position="1"/>
        <end position="41"/>
    </location>
</feature>
<evidence type="ECO:0000256" key="1">
    <source>
        <dbReference type="SAM" id="MobiDB-lite"/>
    </source>
</evidence>
<dbReference type="Proteomes" id="UP000016487">
    <property type="component" value="Unassembled WGS sequence"/>
</dbReference>
<accession>A0AAD4ALX4</accession>
<sequence>MKVLDKHQLKQVYGGDSRSPDLPARQQALPSPPLPIYSIGG</sequence>
<dbReference type="NCBIfam" id="TIGR01847">
    <property type="entry name" value="bacteriocin_sig"/>
    <property type="match status" value="1"/>
</dbReference>
<evidence type="ECO:0000313" key="2">
    <source>
        <dbReference type="EMBL" id="KAF7775073.1"/>
    </source>
</evidence>
<dbReference type="EMBL" id="AHBZ03000012">
    <property type="protein sequence ID" value="KAF7775073.1"/>
    <property type="molecule type" value="Genomic_DNA"/>
</dbReference>
<proteinExistence type="predicted"/>
<comment type="caution">
    <text evidence="2">The sequence shown here is derived from an EMBL/GenBank/DDBJ whole genome shotgun (WGS) entry which is preliminary data.</text>
</comment>
<dbReference type="AlphaFoldDB" id="A0AAD4ALX4"/>
<gene>
    <name evidence="2" type="ORF">PCIT_a1172</name>
</gene>
<organism evidence="2 3">
    <name type="scientific">Pseudoalteromonas citrea</name>
    <dbReference type="NCBI Taxonomy" id="43655"/>
    <lineage>
        <taxon>Bacteria</taxon>
        <taxon>Pseudomonadati</taxon>
        <taxon>Pseudomonadota</taxon>
        <taxon>Gammaproteobacteria</taxon>
        <taxon>Alteromonadales</taxon>
        <taxon>Pseudoalteromonadaceae</taxon>
        <taxon>Pseudoalteromonas</taxon>
    </lineage>
</organism>